<dbReference type="Pfam" id="PF00169">
    <property type="entry name" value="PH"/>
    <property type="match status" value="1"/>
</dbReference>
<dbReference type="RefSeq" id="XP_069231495.1">
    <property type="nucleotide sequence ID" value="XM_069371544.1"/>
</dbReference>
<feature type="region of interest" description="Disordered" evidence="1">
    <location>
        <begin position="19"/>
        <end position="103"/>
    </location>
</feature>
<dbReference type="EMBL" id="JAAQHG020000007">
    <property type="protein sequence ID" value="KAL1588390.1"/>
    <property type="molecule type" value="Genomic_DNA"/>
</dbReference>
<feature type="compositionally biased region" description="Polar residues" evidence="1">
    <location>
        <begin position="594"/>
        <end position="611"/>
    </location>
</feature>
<dbReference type="GeneID" id="96004382"/>
<evidence type="ECO:0000256" key="1">
    <source>
        <dbReference type="SAM" id="MobiDB-lite"/>
    </source>
</evidence>
<dbReference type="AlphaFoldDB" id="A0AB34KU82"/>
<protein>
    <recommendedName>
        <fullName evidence="6">SAM and PH domain-containing protein</fullName>
    </recommendedName>
</protein>
<dbReference type="CDD" id="cd09535">
    <property type="entry name" value="SAM_BOI-like_fungal"/>
    <property type="match status" value="1"/>
</dbReference>
<name>A0AB34KU82_9PEZI</name>
<evidence type="ECO:0000259" key="2">
    <source>
        <dbReference type="PROSITE" id="PS50003"/>
    </source>
</evidence>
<feature type="region of interest" description="Disordered" evidence="1">
    <location>
        <begin position="589"/>
        <end position="690"/>
    </location>
</feature>
<dbReference type="InterPro" id="IPR001849">
    <property type="entry name" value="PH_domain"/>
</dbReference>
<feature type="compositionally biased region" description="Polar residues" evidence="1">
    <location>
        <begin position="267"/>
        <end position="286"/>
    </location>
</feature>
<accession>A0AB34KU82</accession>
<feature type="compositionally biased region" description="Low complexity" evidence="1">
    <location>
        <begin position="644"/>
        <end position="674"/>
    </location>
</feature>
<dbReference type="Gene3D" id="1.10.150.50">
    <property type="entry name" value="Transcription Factor, Ets-1"/>
    <property type="match status" value="1"/>
</dbReference>
<dbReference type="SMART" id="SM00454">
    <property type="entry name" value="SAM"/>
    <property type="match status" value="1"/>
</dbReference>
<feature type="region of interest" description="Disordered" evidence="1">
    <location>
        <begin position="258"/>
        <end position="286"/>
    </location>
</feature>
<reference evidence="4 5" key="1">
    <citation type="journal article" date="2020" name="Microbiol. Resour. Announc.">
        <title>Draft Genome Sequence of a Cladosporium Species Isolated from the Mesophotic Ascidian Didemnum maculosum.</title>
        <authorList>
            <person name="Gioti A."/>
            <person name="Siaperas R."/>
            <person name="Nikolaivits E."/>
            <person name="Le Goff G."/>
            <person name="Ouazzani J."/>
            <person name="Kotoulas G."/>
            <person name="Topakas E."/>
        </authorList>
    </citation>
    <scope>NUCLEOTIDE SEQUENCE [LARGE SCALE GENOMIC DNA]</scope>
    <source>
        <strain evidence="4 5">TM138-S3</strain>
    </source>
</reference>
<feature type="region of interest" description="Disordered" evidence="1">
    <location>
        <begin position="792"/>
        <end position="812"/>
    </location>
</feature>
<feature type="domain" description="SAM" evidence="3">
    <location>
        <begin position="193"/>
        <end position="257"/>
    </location>
</feature>
<dbReference type="SUPFAM" id="SSF50729">
    <property type="entry name" value="PH domain-like"/>
    <property type="match status" value="1"/>
</dbReference>
<comment type="caution">
    <text evidence="4">The sequence shown here is derived from an EMBL/GenBank/DDBJ whole genome shotgun (WGS) entry which is preliminary data.</text>
</comment>
<keyword evidence="5" id="KW-1185">Reference proteome</keyword>
<evidence type="ECO:0000259" key="3">
    <source>
        <dbReference type="PROSITE" id="PS50105"/>
    </source>
</evidence>
<evidence type="ECO:0000313" key="4">
    <source>
        <dbReference type="EMBL" id="KAL1588390.1"/>
    </source>
</evidence>
<organism evidence="4 5">
    <name type="scientific">Cladosporium halotolerans</name>
    <dbReference type="NCBI Taxonomy" id="1052096"/>
    <lineage>
        <taxon>Eukaryota</taxon>
        <taxon>Fungi</taxon>
        <taxon>Dikarya</taxon>
        <taxon>Ascomycota</taxon>
        <taxon>Pezizomycotina</taxon>
        <taxon>Dothideomycetes</taxon>
        <taxon>Dothideomycetidae</taxon>
        <taxon>Cladosporiales</taxon>
        <taxon>Cladosporiaceae</taxon>
        <taxon>Cladosporium</taxon>
    </lineage>
</organism>
<gene>
    <name evidence="4" type="ORF">WHR41_02938</name>
</gene>
<dbReference type="Gene3D" id="2.30.29.30">
    <property type="entry name" value="Pleckstrin-homology domain (PH domain)/Phosphotyrosine-binding domain (PTB)"/>
    <property type="match status" value="1"/>
</dbReference>
<dbReference type="SUPFAM" id="SSF47769">
    <property type="entry name" value="SAM/Pointed domain"/>
    <property type="match status" value="1"/>
</dbReference>
<feature type="compositionally biased region" description="Acidic residues" evidence="1">
    <location>
        <begin position="41"/>
        <end position="55"/>
    </location>
</feature>
<dbReference type="PROSITE" id="PS50003">
    <property type="entry name" value="PH_DOMAIN"/>
    <property type="match status" value="1"/>
</dbReference>
<dbReference type="Pfam" id="PF07647">
    <property type="entry name" value="SAM_2"/>
    <property type="match status" value="1"/>
</dbReference>
<dbReference type="InterPro" id="IPR013761">
    <property type="entry name" value="SAM/pointed_sf"/>
</dbReference>
<evidence type="ECO:0008006" key="6">
    <source>
        <dbReference type="Google" id="ProtNLM"/>
    </source>
</evidence>
<dbReference type="SMART" id="SM00233">
    <property type="entry name" value="PH"/>
    <property type="match status" value="1"/>
</dbReference>
<feature type="domain" description="PH" evidence="2">
    <location>
        <begin position="694"/>
        <end position="833"/>
    </location>
</feature>
<feature type="region of interest" description="Disordered" evidence="1">
    <location>
        <begin position="300"/>
        <end position="322"/>
    </location>
</feature>
<feature type="compositionally biased region" description="Basic residues" evidence="1">
    <location>
        <begin position="305"/>
        <end position="314"/>
    </location>
</feature>
<evidence type="ECO:0000313" key="5">
    <source>
        <dbReference type="Proteomes" id="UP000803884"/>
    </source>
</evidence>
<dbReference type="InterPro" id="IPR011993">
    <property type="entry name" value="PH-like_dom_sf"/>
</dbReference>
<proteinExistence type="predicted"/>
<sequence length="851" mass="93875">MQATTPVLPRNVGDKMFLRANKYPMMSPRTPTTRPLSEATEIFDTDGDDDSEFEEAQAMAYQQPPSPRESVGSDDSRRRSQTTVSSYEEAPTPDSSSSRSRRRPFELQLKPVEGPKGPHLFRSSQISTDSSFDYALQMSPLLPKHPPPRTETAFSQNTVTPVSQQPAISFSIDALMNNPSDDFTSAEAAIRQWNPTQVIDWMVDTGIDESVIECFEKHDISGAVLLALQFDDLKEIGIHSFGKRHQLWDAISAVQGKEGIAPEPTPFQDTSRPCTTDTRRSPSCSRNACDTPIECDVPALEPTKSKKRRGRKAPKAPGPTTPMESVSIVAIEQLLPKPHTCAKGEDCAKWRKQQRELKLLHQENGIGRFPISPTKGGRIFVHGDPGNAATARNIVPREVERQREESYEPHSEVIPSIVASSDVFGPSQLPAFALHEGMLERIDKRDPQENVKQFLNFQHMQSPVSPMEDQYLDGTLTPIERPATSPPQRRAPEPLPLFPEEHVTPFHPQQTVLQPLQYNSGPHQHLKALPKLDIPRSASAAPAANYIKSPETSNMICRSTTASPGSVYRLGTPSSEMDVPVTFQDAGPIERDTSQSVPPSMQFREQQQLSRSHSRAQPWHRPSFALPAVKENEVFSPVSDTKSRPSLSSSRADSSNTASTRKSSTSSIDSTASTKAKDPAHHSPTTQQFGYGAECTHAGWMRKRKTKMLRHEWQDAHFRLKGTQLAMHSNARLSAAELDSFDVDKYAVACSTAPSSSKLSAAFKGLHIRSDSKGNADPAPFAFQLVPNREGAGAGGSAMGRKSAADGGKTHHFAVKTKDERIDWMRELMLAKALQQKGKGYEVEVYGGEQI</sequence>
<dbReference type="InterPro" id="IPR001660">
    <property type="entry name" value="SAM"/>
</dbReference>
<dbReference type="PROSITE" id="PS50105">
    <property type="entry name" value="SAM_DOMAIN"/>
    <property type="match status" value="1"/>
</dbReference>
<dbReference type="Proteomes" id="UP000803884">
    <property type="component" value="Unassembled WGS sequence"/>
</dbReference>